<protein>
    <submittedName>
        <fullName evidence="3">Phosphatase PAP2 family protein</fullName>
    </submittedName>
</protein>
<name>A0A6N8DQQ0_RHOAC</name>
<evidence type="ECO:0000313" key="3">
    <source>
        <dbReference type="EMBL" id="MTV31501.1"/>
    </source>
</evidence>
<keyword evidence="1" id="KW-0812">Transmembrane</keyword>
<feature type="transmembrane region" description="Helical" evidence="1">
    <location>
        <begin position="7"/>
        <end position="24"/>
    </location>
</feature>
<dbReference type="Gene3D" id="1.20.144.10">
    <property type="entry name" value="Phosphatidic acid phosphatase type 2/haloperoxidase"/>
    <property type="match status" value="1"/>
</dbReference>
<feature type="domain" description="Phosphatidic acid phosphatase type 2/haloperoxidase" evidence="2">
    <location>
        <begin position="90"/>
        <end position="216"/>
    </location>
</feature>
<dbReference type="Pfam" id="PF01569">
    <property type="entry name" value="PAP2"/>
    <property type="match status" value="1"/>
</dbReference>
<dbReference type="RefSeq" id="WP_155446183.1">
    <property type="nucleotide sequence ID" value="NZ_JAOQNR010000009.1"/>
</dbReference>
<dbReference type="SUPFAM" id="SSF48317">
    <property type="entry name" value="Acid phosphatase/Vanadium-dependent haloperoxidase"/>
    <property type="match status" value="1"/>
</dbReference>
<reference evidence="3 4" key="1">
    <citation type="submission" date="2019-11" db="EMBL/GenBank/DDBJ databases">
        <title>Whole-genome sequence of a Rhodoblastus acidophilus DSM 142.</title>
        <authorList>
            <person name="Kyndt J.A."/>
            <person name="Meyer T.E."/>
        </authorList>
    </citation>
    <scope>NUCLEOTIDE SEQUENCE [LARGE SCALE GENOMIC DNA]</scope>
    <source>
        <strain evidence="3 4">DSM 142</strain>
    </source>
</reference>
<feature type="transmembrane region" description="Helical" evidence="1">
    <location>
        <begin position="55"/>
        <end position="73"/>
    </location>
</feature>
<dbReference type="EMBL" id="WNKS01000008">
    <property type="protein sequence ID" value="MTV31501.1"/>
    <property type="molecule type" value="Genomic_DNA"/>
</dbReference>
<dbReference type="AlphaFoldDB" id="A0A6N8DQQ0"/>
<proteinExistence type="predicted"/>
<evidence type="ECO:0000313" key="4">
    <source>
        <dbReference type="Proteomes" id="UP000439113"/>
    </source>
</evidence>
<dbReference type="InterPro" id="IPR000326">
    <property type="entry name" value="PAP2/HPO"/>
</dbReference>
<dbReference type="Proteomes" id="UP000439113">
    <property type="component" value="Unassembled WGS sequence"/>
</dbReference>
<dbReference type="OrthoDB" id="9813524at2"/>
<feature type="transmembrane region" description="Helical" evidence="1">
    <location>
        <begin position="196"/>
        <end position="214"/>
    </location>
</feature>
<evidence type="ECO:0000259" key="2">
    <source>
        <dbReference type="Pfam" id="PF01569"/>
    </source>
</evidence>
<gene>
    <name evidence="3" type="ORF">GJ654_10885</name>
</gene>
<evidence type="ECO:0000256" key="1">
    <source>
        <dbReference type="SAM" id="Phobius"/>
    </source>
</evidence>
<comment type="caution">
    <text evidence="3">The sequence shown here is derived from an EMBL/GenBank/DDBJ whole genome shotgun (WGS) entry which is preliminary data.</text>
</comment>
<sequence length="222" mass="23815">MPPPSTNRLVIIITLVCMGLFALAPELDLSVSRMLFRDGGFVGAFTAAGDAARRVFWDAPYVVLAGFLAAYALRRMGRIRRGPDGRAVIFLVATLALGPGLLLNGALKEHSGRPRPVFSKEFGGDWGFRPWYDFRGECDTNCSFASGETGASAWTLAPALLAPPPARAYAVAAALLLTVATGALRVAYGGHYLSDVTLAALFTILIVLAGYRWYSRGSKSWI</sequence>
<keyword evidence="1" id="KW-0472">Membrane</keyword>
<organism evidence="3 4">
    <name type="scientific">Rhodoblastus acidophilus</name>
    <name type="common">Rhodopseudomonas acidophila</name>
    <dbReference type="NCBI Taxonomy" id="1074"/>
    <lineage>
        <taxon>Bacteria</taxon>
        <taxon>Pseudomonadati</taxon>
        <taxon>Pseudomonadota</taxon>
        <taxon>Alphaproteobacteria</taxon>
        <taxon>Hyphomicrobiales</taxon>
        <taxon>Rhodoblastaceae</taxon>
        <taxon>Rhodoblastus</taxon>
    </lineage>
</organism>
<accession>A0A6N8DQQ0</accession>
<feature type="transmembrane region" description="Helical" evidence="1">
    <location>
        <begin position="166"/>
        <end position="184"/>
    </location>
</feature>
<feature type="transmembrane region" description="Helical" evidence="1">
    <location>
        <begin position="85"/>
        <end position="107"/>
    </location>
</feature>
<keyword evidence="1" id="KW-1133">Transmembrane helix</keyword>
<dbReference type="InterPro" id="IPR036938">
    <property type="entry name" value="PAP2/HPO_sf"/>
</dbReference>